<dbReference type="Proteomes" id="UP000525078">
    <property type="component" value="Unassembled WGS sequence"/>
</dbReference>
<keyword evidence="1" id="KW-0472">Membrane</keyword>
<protein>
    <submittedName>
        <fullName evidence="2">Uncharacterized protein</fullName>
    </submittedName>
</protein>
<dbReference type="AlphaFoldDB" id="A0A7J6FKN5"/>
<evidence type="ECO:0000256" key="1">
    <source>
        <dbReference type="SAM" id="Phobius"/>
    </source>
</evidence>
<proteinExistence type="predicted"/>
<gene>
    <name evidence="2" type="ORF">F8388_020925</name>
</gene>
<reference evidence="2 3" key="1">
    <citation type="journal article" date="2020" name="bioRxiv">
        <title>Sequence and annotation of 42 cannabis genomes reveals extensive copy number variation in cannabinoid synthesis and pathogen resistance genes.</title>
        <authorList>
            <person name="Mckernan K.J."/>
            <person name="Helbert Y."/>
            <person name="Kane L.T."/>
            <person name="Ebling H."/>
            <person name="Zhang L."/>
            <person name="Liu B."/>
            <person name="Eaton Z."/>
            <person name="Mclaughlin S."/>
            <person name="Kingan S."/>
            <person name="Baybayan P."/>
            <person name="Concepcion G."/>
            <person name="Jordan M."/>
            <person name="Riva A."/>
            <person name="Barbazuk W."/>
            <person name="Harkins T."/>
        </authorList>
    </citation>
    <scope>NUCLEOTIDE SEQUENCE [LARGE SCALE GENOMIC DNA]</scope>
    <source>
        <strain evidence="3">cv. Jamaican Lion 4</strain>
        <tissue evidence="2">Leaf</tissue>
    </source>
</reference>
<accession>A0A7J6FKN5</accession>
<comment type="caution">
    <text evidence="2">The sequence shown here is derived from an EMBL/GenBank/DDBJ whole genome shotgun (WGS) entry which is preliminary data.</text>
</comment>
<keyword evidence="1" id="KW-0812">Transmembrane</keyword>
<evidence type="ECO:0000313" key="3">
    <source>
        <dbReference type="Proteomes" id="UP000525078"/>
    </source>
</evidence>
<name>A0A7J6FKN5_CANSA</name>
<sequence>MNHCVPDFKKWMMITQLVLLENLFFQRMILKQSQNQRSSSAMRKSSPPFKYDAVPPADMEIRKLSDLAEFLLLFLTSGVLIVVCEAFVHKEGMYFCASISFPDLKFRKSCLVTGKI</sequence>
<evidence type="ECO:0000313" key="2">
    <source>
        <dbReference type="EMBL" id="KAF4371198.1"/>
    </source>
</evidence>
<dbReference type="EMBL" id="JAATIP010000113">
    <property type="protein sequence ID" value="KAF4371198.1"/>
    <property type="molecule type" value="Genomic_DNA"/>
</dbReference>
<feature type="transmembrane region" description="Helical" evidence="1">
    <location>
        <begin position="67"/>
        <end position="88"/>
    </location>
</feature>
<keyword evidence="1" id="KW-1133">Transmembrane helix</keyword>
<organism evidence="2 3">
    <name type="scientific">Cannabis sativa</name>
    <name type="common">Hemp</name>
    <name type="synonym">Marijuana</name>
    <dbReference type="NCBI Taxonomy" id="3483"/>
    <lineage>
        <taxon>Eukaryota</taxon>
        <taxon>Viridiplantae</taxon>
        <taxon>Streptophyta</taxon>
        <taxon>Embryophyta</taxon>
        <taxon>Tracheophyta</taxon>
        <taxon>Spermatophyta</taxon>
        <taxon>Magnoliopsida</taxon>
        <taxon>eudicotyledons</taxon>
        <taxon>Gunneridae</taxon>
        <taxon>Pentapetalae</taxon>
        <taxon>rosids</taxon>
        <taxon>fabids</taxon>
        <taxon>Rosales</taxon>
        <taxon>Cannabaceae</taxon>
        <taxon>Cannabis</taxon>
    </lineage>
</organism>